<evidence type="ECO:0000313" key="1">
    <source>
        <dbReference type="EMBL" id="QEP92324.1"/>
    </source>
</evidence>
<reference evidence="1 2" key="1">
    <citation type="submission" date="2019-08" db="EMBL/GenBank/DDBJ databases">
        <title>Emergence of NDM-5-producing hypervirulent Klebsiella pneumoniae from clinical infections.</title>
        <authorList>
            <person name="Shen Z."/>
            <person name="Zhang H."/>
            <person name="Li M."/>
        </authorList>
    </citation>
    <scope>NUCLEOTIDE SEQUENCE [LARGE SCALE GENOMIC DNA]</scope>
    <source>
        <strain evidence="1 2">RJ18-01</strain>
    </source>
</reference>
<protein>
    <submittedName>
        <fullName evidence="1">Uncharacterized protein</fullName>
    </submittedName>
</protein>
<sequence length="101" mass="11638">MANPLGTETPIPDRFVIISPREAFLPQLCLHHSCRVGYTKAPAVTSHCWTSRQSFCDLIPVKKFHDRLQDYPDIFMKLKKTVNRSSKLFFHFSDCSPILLT</sequence>
<dbReference type="AlphaFoldDB" id="A0A5C2LM57"/>
<dbReference type="EMBL" id="CP043670">
    <property type="protein sequence ID" value="QEP92324.1"/>
    <property type="molecule type" value="Genomic_DNA"/>
</dbReference>
<organism evidence="1 2">
    <name type="scientific">Klebsiella pneumoniae</name>
    <dbReference type="NCBI Taxonomy" id="573"/>
    <lineage>
        <taxon>Bacteria</taxon>
        <taxon>Pseudomonadati</taxon>
        <taxon>Pseudomonadota</taxon>
        <taxon>Gammaproteobacteria</taxon>
        <taxon>Enterobacterales</taxon>
        <taxon>Enterobacteriaceae</taxon>
        <taxon>Klebsiella/Raoultella group</taxon>
        <taxon>Klebsiella</taxon>
        <taxon>Klebsiella pneumoniae complex</taxon>
    </lineage>
</organism>
<proteinExistence type="predicted"/>
<gene>
    <name evidence="1" type="ORF">FZ928_05920</name>
</gene>
<accession>A0A5C2LM57</accession>
<name>A0A5C2LM57_KLEPN</name>
<evidence type="ECO:0000313" key="2">
    <source>
        <dbReference type="Proteomes" id="UP000325127"/>
    </source>
</evidence>
<dbReference type="Proteomes" id="UP000325127">
    <property type="component" value="Chromosome"/>
</dbReference>